<feature type="domain" description="Copper type II ascorbate-dependent monooxygenase C-terminal" evidence="14">
    <location>
        <begin position="255"/>
        <end position="411"/>
    </location>
</feature>
<keyword evidence="11" id="KW-1015">Disulfide bond</keyword>
<keyword evidence="7" id="KW-0560">Oxidoreductase</keyword>
<protein>
    <recommendedName>
        <fullName evidence="16">Tyramine beta hydroxylase</fullName>
    </recommendedName>
</protein>
<dbReference type="GO" id="GO:0005507">
    <property type="term" value="F:copper ion binding"/>
    <property type="evidence" value="ECO:0007669"/>
    <property type="project" value="InterPro"/>
</dbReference>
<dbReference type="PANTHER" id="PTHR10157:SF29">
    <property type="entry name" value="DOPAMINE BETA-HYDROXYLASE"/>
    <property type="match status" value="1"/>
</dbReference>
<evidence type="ECO:0000256" key="2">
    <source>
        <dbReference type="ARBA" id="ARBA00004370"/>
    </source>
</evidence>
<evidence type="ECO:0000259" key="14">
    <source>
        <dbReference type="Pfam" id="PF03712"/>
    </source>
</evidence>
<dbReference type="InterPro" id="IPR014784">
    <property type="entry name" value="Cu2_ascorb_mOase-like_C"/>
</dbReference>
<dbReference type="InterPro" id="IPR000323">
    <property type="entry name" value="Cu2_ascorb_mOase_N"/>
</dbReference>
<dbReference type="GO" id="GO:0042420">
    <property type="term" value="P:dopamine catabolic process"/>
    <property type="evidence" value="ECO:0007669"/>
    <property type="project" value="TreeGrafter"/>
</dbReference>
<evidence type="ECO:0000313" key="15">
    <source>
        <dbReference type="EMBL" id="CAD7415147.1"/>
    </source>
</evidence>
<dbReference type="PANTHER" id="PTHR10157">
    <property type="entry name" value="DOPAMINE BETA HYDROXYLASE RELATED"/>
    <property type="match status" value="1"/>
</dbReference>
<evidence type="ECO:0000256" key="11">
    <source>
        <dbReference type="ARBA" id="ARBA00023157"/>
    </source>
</evidence>
<dbReference type="PRINTS" id="PR00767">
    <property type="entry name" value="DBMONOXGNASE"/>
</dbReference>
<dbReference type="Gene3D" id="2.60.120.310">
    <property type="entry name" value="Copper type II, ascorbate-dependent monooxygenase, N-terminal domain"/>
    <property type="match status" value="2"/>
</dbReference>
<comment type="cofactor">
    <cofactor evidence="1">
        <name>Cu(2+)</name>
        <dbReference type="ChEBI" id="CHEBI:29036"/>
    </cofactor>
</comment>
<dbReference type="EMBL" id="OD008819">
    <property type="protein sequence ID" value="CAD7415147.1"/>
    <property type="molecule type" value="Genomic_DNA"/>
</dbReference>
<evidence type="ECO:0000256" key="12">
    <source>
        <dbReference type="ARBA" id="ARBA00023180"/>
    </source>
</evidence>
<dbReference type="GO" id="GO:0006589">
    <property type="term" value="P:octopamine biosynthetic process"/>
    <property type="evidence" value="ECO:0007669"/>
    <property type="project" value="TreeGrafter"/>
</dbReference>
<dbReference type="Pfam" id="PF01082">
    <property type="entry name" value="Cu2_monooxygen"/>
    <property type="match status" value="2"/>
</dbReference>
<dbReference type="PROSITE" id="PS00084">
    <property type="entry name" value="CU2_MONOOXYGENASE_1"/>
    <property type="match status" value="1"/>
</dbReference>
<evidence type="ECO:0008006" key="16">
    <source>
        <dbReference type="Google" id="ProtNLM"/>
    </source>
</evidence>
<keyword evidence="8" id="KW-0186">Copper</keyword>
<evidence type="ECO:0000259" key="13">
    <source>
        <dbReference type="Pfam" id="PF01082"/>
    </source>
</evidence>
<gene>
    <name evidence="15" type="ORF">TPSB3V08_LOCUS10146</name>
</gene>
<dbReference type="GO" id="GO:0030667">
    <property type="term" value="C:secretory granule membrane"/>
    <property type="evidence" value="ECO:0007669"/>
    <property type="project" value="TreeGrafter"/>
</dbReference>
<proteinExistence type="inferred from homology"/>
<dbReference type="FunFam" id="2.60.120.230:FF:000001">
    <property type="entry name" value="Monooxygenase, DBH-like 1"/>
    <property type="match status" value="1"/>
</dbReference>
<keyword evidence="5" id="KW-0479">Metal-binding</keyword>
<dbReference type="GO" id="GO:0042421">
    <property type="term" value="P:norepinephrine biosynthetic process"/>
    <property type="evidence" value="ECO:0007669"/>
    <property type="project" value="TreeGrafter"/>
</dbReference>
<dbReference type="InterPro" id="IPR020611">
    <property type="entry name" value="Cu2_ascorb_mOase_CS-1"/>
</dbReference>
<dbReference type="SUPFAM" id="SSF49742">
    <property type="entry name" value="PHM/PNGase F"/>
    <property type="match status" value="3"/>
</dbReference>
<evidence type="ECO:0000256" key="1">
    <source>
        <dbReference type="ARBA" id="ARBA00001973"/>
    </source>
</evidence>
<keyword evidence="10" id="KW-0472">Membrane</keyword>
<evidence type="ECO:0000256" key="5">
    <source>
        <dbReference type="ARBA" id="ARBA00022723"/>
    </source>
</evidence>
<feature type="domain" description="Copper type II ascorbate-dependent monooxygenase N-terminal" evidence="13">
    <location>
        <begin position="12"/>
        <end position="80"/>
    </location>
</feature>
<feature type="domain" description="Copper type II ascorbate-dependent monooxygenase N-terminal" evidence="13">
    <location>
        <begin position="204"/>
        <end position="235"/>
    </location>
</feature>
<evidence type="ECO:0000256" key="4">
    <source>
        <dbReference type="ARBA" id="ARBA00022692"/>
    </source>
</evidence>
<dbReference type="InterPro" id="IPR000945">
    <property type="entry name" value="DBH-like"/>
</dbReference>
<sequence>MLSASVYCPVCCQFEAVVQEGNEALVHHMEVFHCVAPPDQNIPEYKGPCFAPQRPETTQVCKRVLAAWAMGAPPFVYPEVMLAKPQKFQCPFDRVIGTLRLEEVSTLASLSSNCELTDDSLFASGKLTVPSQTLAPPSPVNVTKRTRHTILPMTERSGFESRLGVLREGESETVYYIGKPDKTSLALVRTDTRTRLVCFAGVWMSLKEEAGLPIGGPDFNSYVMLEIHYNNPEKRSDWVDSTGVRLYISPTLRKYDGGVIELGLEYTDKMAIPPHQPQFTLTGYCISECTAVGIPPEGIVIFGSQLHTHLTGIRVFTRHIRDGRELPELNRDNHYSTHFQEIRLLKREVRVLPGDALITTCWYQTTERTNITMGGYAISDEMCVNYVHYYPKVDLEVCKSSISNNALDTYFRFLRESLLSRWEDQPTSSSQGISSNYQAVDWTPMRSQMLEQMYQQFPISMQCNQSSGERFPGYWEDMISSHVLFPLPPQPRECSTEETV</sequence>
<dbReference type="InterPro" id="IPR028460">
    <property type="entry name" value="Tbh/DBH"/>
</dbReference>
<reference evidence="15" key="1">
    <citation type="submission" date="2020-11" db="EMBL/GenBank/DDBJ databases">
        <authorList>
            <person name="Tran Van P."/>
        </authorList>
    </citation>
    <scope>NUCLEOTIDE SEQUENCE</scope>
</reference>
<dbReference type="InterPro" id="IPR036939">
    <property type="entry name" value="Cu2_ascorb_mOase_N_sf"/>
</dbReference>
<evidence type="ECO:0000256" key="9">
    <source>
        <dbReference type="ARBA" id="ARBA00023033"/>
    </source>
</evidence>
<dbReference type="Gene3D" id="2.60.120.230">
    <property type="match status" value="1"/>
</dbReference>
<evidence type="ECO:0000256" key="8">
    <source>
        <dbReference type="ARBA" id="ARBA00023008"/>
    </source>
</evidence>
<keyword evidence="9" id="KW-0503">Monooxygenase</keyword>
<evidence type="ECO:0000256" key="7">
    <source>
        <dbReference type="ARBA" id="ARBA00023002"/>
    </source>
</evidence>
<keyword evidence="12" id="KW-0325">Glycoprotein</keyword>
<keyword evidence="6" id="KW-1133">Transmembrane helix</keyword>
<dbReference type="InterPro" id="IPR024548">
    <property type="entry name" value="Cu2_monoox_C"/>
</dbReference>
<comment type="similarity">
    <text evidence="3">Belongs to the copper type II ascorbate-dependent monooxygenase family.</text>
</comment>
<dbReference type="Pfam" id="PF03712">
    <property type="entry name" value="Cu2_monoox_C"/>
    <property type="match status" value="1"/>
</dbReference>
<dbReference type="GO" id="GO:0004500">
    <property type="term" value="F:dopamine beta-monooxygenase activity"/>
    <property type="evidence" value="ECO:0007669"/>
    <property type="project" value="InterPro"/>
</dbReference>
<comment type="subcellular location">
    <subcellularLocation>
        <location evidence="2">Membrane</location>
    </subcellularLocation>
</comment>
<evidence type="ECO:0000256" key="3">
    <source>
        <dbReference type="ARBA" id="ARBA00010676"/>
    </source>
</evidence>
<accession>A0A7R9HBR2</accession>
<dbReference type="GO" id="GO:0005615">
    <property type="term" value="C:extracellular space"/>
    <property type="evidence" value="ECO:0007669"/>
    <property type="project" value="TreeGrafter"/>
</dbReference>
<evidence type="ECO:0000256" key="10">
    <source>
        <dbReference type="ARBA" id="ARBA00023136"/>
    </source>
</evidence>
<dbReference type="InterPro" id="IPR008977">
    <property type="entry name" value="PHM/PNGase_F_dom_sf"/>
</dbReference>
<name>A0A7R9HBR2_TIMPO</name>
<keyword evidence="4" id="KW-0812">Transmembrane</keyword>
<evidence type="ECO:0000256" key="6">
    <source>
        <dbReference type="ARBA" id="ARBA00022989"/>
    </source>
</evidence>
<dbReference type="AlphaFoldDB" id="A0A7R9HBR2"/>
<organism evidence="15">
    <name type="scientific">Timema poppense</name>
    <name type="common">Walking stick</name>
    <dbReference type="NCBI Taxonomy" id="170557"/>
    <lineage>
        <taxon>Eukaryota</taxon>
        <taxon>Metazoa</taxon>
        <taxon>Ecdysozoa</taxon>
        <taxon>Arthropoda</taxon>
        <taxon>Hexapoda</taxon>
        <taxon>Insecta</taxon>
        <taxon>Pterygota</taxon>
        <taxon>Neoptera</taxon>
        <taxon>Polyneoptera</taxon>
        <taxon>Phasmatodea</taxon>
        <taxon>Timematodea</taxon>
        <taxon>Timematoidea</taxon>
        <taxon>Timematidae</taxon>
        <taxon>Timema</taxon>
    </lineage>
</organism>